<feature type="transmembrane region" description="Helical" evidence="1">
    <location>
        <begin position="51"/>
        <end position="75"/>
    </location>
</feature>
<evidence type="ECO:0000313" key="3">
    <source>
        <dbReference type="Proteomes" id="UP000219621"/>
    </source>
</evidence>
<sequence length="275" mass="28321">MTAILTIAGHEIREGLRNRWVATATLLLAALALALSLVGSAPVGEVGTGRLTVTIVSLSSLSIYLLPLIALLLAFDTVVGESERGTLLLMLSYPVTRWQVLGGKFLGHAAILAFATTVGFGSAAAAIAAVAPQAPTVAEWWNFAGLIGASVALGIAFVAIGTLVSVTVKERTTAAGVAIVVWLFLVVLYDMGLLGALVATEGQGFLGETLPVWLLANPADAYRLLTLASFDGAGAVAGLEAVVADLPAVWPALALAAWIVAPLAVAWTIFARREL</sequence>
<keyword evidence="1" id="KW-1133">Transmembrane helix</keyword>
<keyword evidence="1" id="KW-0812">Transmembrane</keyword>
<feature type="transmembrane region" description="Helical" evidence="1">
    <location>
        <begin position="176"/>
        <end position="199"/>
    </location>
</feature>
<dbReference type="RefSeq" id="WP_097280726.1">
    <property type="nucleotide sequence ID" value="NZ_OCNJ01000009.1"/>
</dbReference>
<dbReference type="PANTHER" id="PTHR43471:SF1">
    <property type="entry name" value="ABC TRANSPORTER PERMEASE PROTEIN NOSY-RELATED"/>
    <property type="match status" value="1"/>
</dbReference>
<dbReference type="GO" id="GO:0005886">
    <property type="term" value="C:plasma membrane"/>
    <property type="evidence" value="ECO:0007669"/>
    <property type="project" value="UniProtKB-SubCell"/>
</dbReference>
<reference evidence="2 3" key="1">
    <citation type="submission" date="2017-09" db="EMBL/GenBank/DDBJ databases">
        <authorList>
            <person name="Ehlers B."/>
            <person name="Leendertz F.H."/>
        </authorList>
    </citation>
    <scope>NUCLEOTIDE SEQUENCE [LARGE SCALE GENOMIC DNA]</scope>
    <source>
        <strain evidence="2 3">USBA 140</strain>
    </source>
</reference>
<organism evidence="2 3">
    <name type="scientific">Caenispirillum bisanense</name>
    <dbReference type="NCBI Taxonomy" id="414052"/>
    <lineage>
        <taxon>Bacteria</taxon>
        <taxon>Pseudomonadati</taxon>
        <taxon>Pseudomonadota</taxon>
        <taxon>Alphaproteobacteria</taxon>
        <taxon>Rhodospirillales</taxon>
        <taxon>Novispirillaceae</taxon>
        <taxon>Caenispirillum</taxon>
    </lineage>
</organism>
<dbReference type="Proteomes" id="UP000219621">
    <property type="component" value="Unassembled WGS sequence"/>
</dbReference>
<feature type="transmembrane region" description="Helical" evidence="1">
    <location>
        <begin position="105"/>
        <end position="131"/>
    </location>
</feature>
<dbReference type="Pfam" id="PF12679">
    <property type="entry name" value="ABC2_membrane_2"/>
    <property type="match status" value="1"/>
</dbReference>
<evidence type="ECO:0000256" key="1">
    <source>
        <dbReference type="SAM" id="Phobius"/>
    </source>
</evidence>
<accession>A0A286GVM6</accession>
<dbReference type="GO" id="GO:0140359">
    <property type="term" value="F:ABC-type transporter activity"/>
    <property type="evidence" value="ECO:0007669"/>
    <property type="project" value="InterPro"/>
</dbReference>
<dbReference type="OrthoDB" id="9805862at2"/>
<keyword evidence="3" id="KW-1185">Reference proteome</keyword>
<dbReference type="PANTHER" id="PTHR43471">
    <property type="entry name" value="ABC TRANSPORTER PERMEASE"/>
    <property type="match status" value="1"/>
</dbReference>
<name>A0A286GVM6_9PROT</name>
<proteinExistence type="predicted"/>
<evidence type="ECO:0000313" key="2">
    <source>
        <dbReference type="EMBL" id="SOD99550.1"/>
    </source>
</evidence>
<protein>
    <submittedName>
        <fullName evidence="2">Cu-processing system permease protein</fullName>
    </submittedName>
</protein>
<keyword evidence="1" id="KW-0472">Membrane</keyword>
<dbReference type="EMBL" id="OCNJ01000009">
    <property type="protein sequence ID" value="SOD99550.1"/>
    <property type="molecule type" value="Genomic_DNA"/>
</dbReference>
<gene>
    <name evidence="2" type="ORF">SAMN05421508_10958</name>
</gene>
<dbReference type="AlphaFoldDB" id="A0A286GVM6"/>
<feature type="transmembrane region" description="Helical" evidence="1">
    <location>
        <begin position="20"/>
        <end position="39"/>
    </location>
</feature>
<feature type="transmembrane region" description="Helical" evidence="1">
    <location>
        <begin position="248"/>
        <end position="270"/>
    </location>
</feature>
<feature type="transmembrane region" description="Helical" evidence="1">
    <location>
        <begin position="143"/>
        <end position="164"/>
    </location>
</feature>